<dbReference type="InterPro" id="IPR000358">
    <property type="entry name" value="RNR_small_fam"/>
</dbReference>
<dbReference type="GO" id="GO:0004748">
    <property type="term" value="F:ribonucleoside-diphosphate reductase activity, thioredoxin disulfide as acceptor"/>
    <property type="evidence" value="ECO:0007669"/>
    <property type="project" value="TreeGrafter"/>
</dbReference>
<dbReference type="EMBL" id="JRAA01000003">
    <property type="protein sequence ID" value="KHF24559.1"/>
    <property type="molecule type" value="Genomic_DNA"/>
</dbReference>
<dbReference type="OrthoDB" id="10009209at2"/>
<reference evidence="1 2" key="1">
    <citation type="journal article" date="2014" name="BMC Genomics">
        <title>The genome of the intracellular bacterium of the coastal bivalve, Solemya velum: a blueprint for thriving in and out of symbiosis.</title>
        <authorList>
            <person name="Dmytrenko O."/>
            <person name="Russell S.L."/>
            <person name="Loo W.T."/>
            <person name="Fontanez K.M."/>
            <person name="Liao L."/>
            <person name="Roeselers G."/>
            <person name="Sharma R."/>
            <person name="Stewart F.J."/>
            <person name="Newton I.L."/>
            <person name="Woyke T."/>
            <person name="Wu D."/>
            <person name="Lang J.M."/>
            <person name="Eisen J.A."/>
            <person name="Cavanaugh C.M."/>
        </authorList>
    </citation>
    <scope>NUCLEOTIDE SEQUENCE [LARGE SCALE GENOMIC DNA]</scope>
    <source>
        <strain evidence="1 2">WH</strain>
    </source>
</reference>
<comment type="caution">
    <text evidence="1">The sequence shown here is derived from an EMBL/GenBank/DDBJ whole genome shotgun (WGS) entry which is preliminary data.</text>
</comment>
<dbReference type="GO" id="GO:0005829">
    <property type="term" value="C:cytosol"/>
    <property type="evidence" value="ECO:0007669"/>
    <property type="project" value="TreeGrafter"/>
</dbReference>
<proteinExistence type="predicted"/>
<name>A0A0B0H9K7_SOVGS</name>
<evidence type="ECO:0000313" key="2">
    <source>
        <dbReference type="Proteomes" id="UP000030856"/>
    </source>
</evidence>
<dbReference type="STRING" id="2340.JV46_29490"/>
<dbReference type="RefSeq" id="WP_043118741.1">
    <property type="nucleotide sequence ID" value="NZ_JRAA01000003.1"/>
</dbReference>
<protein>
    <submittedName>
        <fullName evidence="1">Uncharacterized protein</fullName>
    </submittedName>
</protein>
<dbReference type="AlphaFoldDB" id="A0A0B0H9K7"/>
<sequence>MATVNAIHDTSLALFQTPQTDLGSQGTEWVTYRPVNQLTGGSAIEFTIPPMANTYLDLQRTLLNLKVKITKSDGSDVGALTDDEVGLVNAPLHTLFSRVDLNVQQQPMSEVGSCYPYKAYLDVLLNTEDKVELTSQLFAKDIKSNDVTIIGASNTGLVTRSFFTQEGKTVELLGRLQLDLCQQDRWLLNGLPIHLKLWQSRDTFRLLAKDESAQYKLKIEDASLKVATVKVDHGVIVAHEEALKKGNDALYPFVKSLVKTYAVSQGQFAFYVDDLFQGRVPHRLIVGLVSSNAVNGKYTKNPFNFKPFDCNKVGFYVDGQSVPSQPLQPNYSAEQYTEAYDTLKKAGGRAVDICWLNYKKGYCLYVIEPFGVYRPHGPSRKGHTRLELNFGTALPETVTVVVYAKFPALMRVDASRKVTLEE</sequence>
<evidence type="ECO:0000313" key="1">
    <source>
        <dbReference type="EMBL" id="KHF24559.1"/>
    </source>
</evidence>
<dbReference type="PANTHER" id="PTHR23409">
    <property type="entry name" value="RIBONUCLEOSIDE-DIPHOSPHATE REDUCTASE SMALL CHAIN"/>
    <property type="match status" value="1"/>
</dbReference>
<dbReference type="PANTHER" id="PTHR23409:SF21">
    <property type="entry name" value="CAPSID PROTEIN"/>
    <property type="match status" value="1"/>
</dbReference>
<dbReference type="GO" id="GO:0009263">
    <property type="term" value="P:deoxyribonucleotide biosynthetic process"/>
    <property type="evidence" value="ECO:0007669"/>
    <property type="project" value="InterPro"/>
</dbReference>
<keyword evidence="2" id="KW-1185">Reference proteome</keyword>
<accession>A0A0B0H9K7</accession>
<gene>
    <name evidence="1" type="ORF">JV46_29490</name>
</gene>
<organism evidence="1 2">
    <name type="scientific">Solemya velum gill symbiont</name>
    <dbReference type="NCBI Taxonomy" id="2340"/>
    <lineage>
        <taxon>Bacteria</taxon>
        <taxon>Pseudomonadati</taxon>
        <taxon>Pseudomonadota</taxon>
        <taxon>Gammaproteobacteria</taxon>
        <taxon>sulfur-oxidizing symbionts</taxon>
    </lineage>
</organism>
<dbReference type="Proteomes" id="UP000030856">
    <property type="component" value="Unassembled WGS sequence"/>
</dbReference>